<dbReference type="Pfam" id="PF25967">
    <property type="entry name" value="RND-MFP_C"/>
    <property type="match status" value="1"/>
</dbReference>
<evidence type="ECO:0000313" key="7">
    <source>
        <dbReference type="Proteomes" id="UP000326936"/>
    </source>
</evidence>
<comment type="similarity">
    <text evidence="2">Belongs to the membrane fusion protein (MFP) (TC 8.A.1) family.</text>
</comment>
<dbReference type="Gene3D" id="2.40.30.170">
    <property type="match status" value="1"/>
</dbReference>
<reference evidence="6 7" key="1">
    <citation type="submission" date="2019-10" db="EMBL/GenBank/DDBJ databases">
        <title>Complete genome sequence of Vibrio sp. strain THAF100, isolated from non-filtered water from the water column of tank 6 of a marine aquarium containing stony-coral fragments. Water maintained at 26 degree C.</title>
        <authorList>
            <person name="Ruckert C."/>
            <person name="Franco A."/>
            <person name="Kalinowski J."/>
            <person name="Glaeser S."/>
        </authorList>
    </citation>
    <scope>NUCLEOTIDE SEQUENCE [LARGE SCALE GENOMIC DNA]</scope>
    <source>
        <strain evidence="6 7">THAF100</strain>
        <plasmid evidence="7">pthaf100_a</plasmid>
    </source>
</reference>
<geneLocation type="plasmid" evidence="7">
    <name>pthaf100_a</name>
</geneLocation>
<dbReference type="Proteomes" id="UP000326936">
    <property type="component" value="Plasmid pTHAF100_a"/>
</dbReference>
<dbReference type="Pfam" id="PF25917">
    <property type="entry name" value="BSH_RND"/>
    <property type="match status" value="1"/>
</dbReference>
<evidence type="ECO:0000259" key="5">
    <source>
        <dbReference type="Pfam" id="PF25967"/>
    </source>
</evidence>
<evidence type="ECO:0000256" key="3">
    <source>
        <dbReference type="ARBA" id="ARBA00022448"/>
    </source>
</evidence>
<feature type="domain" description="Multidrug resistance protein MdtA-like barrel-sandwich hybrid" evidence="4">
    <location>
        <begin position="70"/>
        <end position="208"/>
    </location>
</feature>
<dbReference type="GO" id="GO:1990281">
    <property type="term" value="C:efflux pump complex"/>
    <property type="evidence" value="ECO:0007669"/>
    <property type="project" value="TreeGrafter"/>
</dbReference>
<evidence type="ECO:0000259" key="4">
    <source>
        <dbReference type="Pfam" id="PF25917"/>
    </source>
</evidence>
<dbReference type="RefSeq" id="WP_152432115.1">
    <property type="nucleotide sequence ID" value="NZ_CBCSDK010000008.1"/>
</dbReference>
<dbReference type="EMBL" id="CP045351">
    <property type="protein sequence ID" value="QFT28070.1"/>
    <property type="molecule type" value="Genomic_DNA"/>
</dbReference>
<dbReference type="NCBIfam" id="TIGR01730">
    <property type="entry name" value="RND_mfp"/>
    <property type="match status" value="1"/>
</dbReference>
<dbReference type="InterPro" id="IPR058625">
    <property type="entry name" value="MdtA-like_BSH"/>
</dbReference>
<dbReference type="AlphaFoldDB" id="A0A5P9CPF2"/>
<keyword evidence="7" id="KW-1185">Reference proteome</keyword>
<dbReference type="InterPro" id="IPR006143">
    <property type="entry name" value="RND_pump_MFP"/>
</dbReference>
<keyword evidence="6" id="KW-0614">Plasmid</keyword>
<dbReference type="OrthoDB" id="5730196at2"/>
<proteinExistence type="inferred from homology"/>
<gene>
    <name evidence="6" type="primary">mdtE</name>
    <name evidence="6" type="ORF">FIV01_16900</name>
</gene>
<dbReference type="InterPro" id="IPR058627">
    <property type="entry name" value="MdtA-like_C"/>
</dbReference>
<accession>A0A5P9CPF2</accession>
<dbReference type="Gene3D" id="2.40.50.100">
    <property type="match status" value="1"/>
</dbReference>
<organism evidence="6 7">
    <name type="scientific">Vibrio aquimaris</name>
    <dbReference type="NCBI Taxonomy" id="2587862"/>
    <lineage>
        <taxon>Bacteria</taxon>
        <taxon>Pseudomonadati</taxon>
        <taxon>Pseudomonadota</taxon>
        <taxon>Gammaproteobacteria</taxon>
        <taxon>Vibrionales</taxon>
        <taxon>Vibrionaceae</taxon>
        <taxon>Vibrio</taxon>
    </lineage>
</organism>
<evidence type="ECO:0000313" key="6">
    <source>
        <dbReference type="EMBL" id="QFT28070.1"/>
    </source>
</evidence>
<evidence type="ECO:0000256" key="1">
    <source>
        <dbReference type="ARBA" id="ARBA00004196"/>
    </source>
</evidence>
<dbReference type="KEGG" id="vaq:FIV01_16900"/>
<dbReference type="SUPFAM" id="SSF111369">
    <property type="entry name" value="HlyD-like secretion proteins"/>
    <property type="match status" value="1"/>
</dbReference>
<dbReference type="PANTHER" id="PTHR30469">
    <property type="entry name" value="MULTIDRUG RESISTANCE PROTEIN MDTA"/>
    <property type="match status" value="1"/>
</dbReference>
<keyword evidence="3" id="KW-0813">Transport</keyword>
<dbReference type="PANTHER" id="PTHR30469:SF12">
    <property type="entry name" value="MULTIDRUG RESISTANCE PROTEIN MDTA"/>
    <property type="match status" value="1"/>
</dbReference>
<dbReference type="Gene3D" id="1.10.287.470">
    <property type="entry name" value="Helix hairpin bin"/>
    <property type="match status" value="1"/>
</dbReference>
<protein>
    <submittedName>
        <fullName evidence="6">Multidrug resistance protein MdtE</fullName>
    </submittedName>
</protein>
<dbReference type="GO" id="GO:0015562">
    <property type="term" value="F:efflux transmembrane transporter activity"/>
    <property type="evidence" value="ECO:0007669"/>
    <property type="project" value="TreeGrafter"/>
</dbReference>
<dbReference type="Gene3D" id="2.40.420.20">
    <property type="match status" value="1"/>
</dbReference>
<feature type="domain" description="Multidrug resistance protein MdtA-like C-terminal permuted SH3" evidence="5">
    <location>
        <begin position="314"/>
        <end position="357"/>
    </location>
</feature>
<comment type="subcellular location">
    <subcellularLocation>
        <location evidence="1">Cell envelope</location>
    </subcellularLocation>
</comment>
<name>A0A5P9CPF2_9VIBR</name>
<sequence>MRVKLLRWYLPFVLLALAYGGYIAISSGNAEALKTEQVEVPLTVKVSHLRSGDHNVVITSHGEVVPVEITQLSAQVSGEVISWHPSFVPGGVVKEGEILFSIESENYNAAVLQAEADLATAQASLIEEKAKAEVAKRQAKNVPSNQVTDLYLRKPQVLSAQAQVKSALASLKRAKRDLDNCRVVAPYDALVVERDIGVGQYITAGTHVAVLNNIESAEIHVPIAGFDSVFLPEDYSGVTAKVTQKGVVNIEREGIIKRDLGVIDSATRMTSLVINVDDPYALSSDMSPLKFGSYVEVNFIGKTLKHIYRLPQELVNNRQVWIVNEDNELEPRTVNVLRAEQEFMLINEGLKDNDRLVLTVPEYPQKGTQVQLSTFNDESKQ</sequence>
<evidence type="ECO:0000256" key="2">
    <source>
        <dbReference type="ARBA" id="ARBA00009477"/>
    </source>
</evidence>